<dbReference type="Pfam" id="PF05763">
    <property type="entry name" value="DUF835"/>
    <property type="match status" value="1"/>
</dbReference>
<dbReference type="EMBL" id="CP040846">
    <property type="protein sequence ID" value="QDA30649.1"/>
    <property type="molecule type" value="Genomic_DNA"/>
</dbReference>
<dbReference type="GeneID" id="40473940"/>
<keyword evidence="1" id="KW-0472">Membrane</keyword>
<keyword evidence="1" id="KW-0812">Transmembrane</keyword>
<reference evidence="3 4" key="1">
    <citation type="submission" date="2019-06" db="EMBL/GenBank/DDBJ databases">
        <title>Thermococcus indicus sp. nov., a Fe(III)-reducing hyperthermophilic archaeon isolated from the Onnuri vent field of the Central Indian Ocean ridge.</title>
        <authorList>
            <person name="Lim J.K."/>
            <person name="Kim Y.J."/>
            <person name="Kwon K.K."/>
        </authorList>
    </citation>
    <scope>NUCLEOTIDE SEQUENCE [LARGE SCALE GENOMIC DNA]</scope>
    <source>
        <strain evidence="3 4">IOH1</strain>
    </source>
</reference>
<evidence type="ECO:0000256" key="1">
    <source>
        <dbReference type="SAM" id="Phobius"/>
    </source>
</evidence>
<feature type="transmembrane region" description="Helical" evidence="1">
    <location>
        <begin position="172"/>
        <end position="197"/>
    </location>
</feature>
<proteinExistence type="predicted"/>
<dbReference type="OrthoDB" id="86165at2157"/>
<organism evidence="3 4">
    <name type="scientific">Thermococcus indicus</name>
    <dbReference type="NCBI Taxonomy" id="2586643"/>
    <lineage>
        <taxon>Archaea</taxon>
        <taxon>Methanobacteriati</taxon>
        <taxon>Methanobacteriota</taxon>
        <taxon>Thermococci</taxon>
        <taxon>Thermococcales</taxon>
        <taxon>Thermococcaceae</taxon>
        <taxon>Thermococcus</taxon>
    </lineage>
</organism>
<feature type="transmembrane region" description="Helical" evidence="1">
    <location>
        <begin position="61"/>
        <end position="78"/>
    </location>
</feature>
<feature type="transmembrane region" description="Helical" evidence="1">
    <location>
        <begin position="118"/>
        <end position="138"/>
    </location>
</feature>
<feature type="transmembrane region" description="Helical" evidence="1">
    <location>
        <begin position="33"/>
        <end position="55"/>
    </location>
</feature>
<feature type="transmembrane region" description="Helical" evidence="1">
    <location>
        <begin position="143"/>
        <end position="160"/>
    </location>
</feature>
<dbReference type="KEGG" id="tic:FH039_02110"/>
<evidence type="ECO:0000313" key="4">
    <source>
        <dbReference type="Proteomes" id="UP000306007"/>
    </source>
</evidence>
<accession>A0A4Y5SKI1</accession>
<dbReference type="Proteomes" id="UP000306007">
    <property type="component" value="Chromosome"/>
</dbReference>
<evidence type="ECO:0000313" key="3">
    <source>
        <dbReference type="EMBL" id="QDA30649.1"/>
    </source>
</evidence>
<feature type="transmembrane region" description="Helical" evidence="1">
    <location>
        <begin position="90"/>
        <end position="112"/>
    </location>
</feature>
<dbReference type="AlphaFoldDB" id="A0A4Y5SKI1"/>
<protein>
    <submittedName>
        <fullName evidence="3">DUF835 domain-containing protein</fullName>
    </submittedName>
</protein>
<keyword evidence="1" id="KW-1133">Transmembrane helix</keyword>
<keyword evidence="4" id="KW-1185">Reference proteome</keyword>
<evidence type="ECO:0000259" key="2">
    <source>
        <dbReference type="Pfam" id="PF05763"/>
    </source>
</evidence>
<gene>
    <name evidence="3" type="ORF">FH039_02110</name>
</gene>
<sequence length="354" mass="39404">MNLLLVGQFLSFFLKITAGLVLLLNWRRYRRQSILLWALFFLSSSMALVSEILGFRTGIPLFHALGISLLTGGVVSFLDEEAVVVPTRPLKILSMVLPFAVSAYTVIYASLIPSPNPIYLAYGVSGIFYTLAGAILWAVRRSYSRTGTLLGGVVIAHGIHKMDYPFLRPVEWFAPIGFTVGAVLNGIEAVMFVKIVFSERFRNVRGMDNSEIIRSGVFIVSPGGLNGYAGALSEFPVLAFARRSDLPPKWEIHPLTTIDGPGTIGPTQLHRIVERTRAYLMKAHRENITGVVVLEGLEYLIMYNDFRSVLKFLATLSDYISLYRGMLLIVLDEKSLDETERKILRQVLGTGDVR</sequence>
<dbReference type="RefSeq" id="WP_139680036.1">
    <property type="nucleotide sequence ID" value="NZ_CP040846.1"/>
</dbReference>
<feature type="transmembrane region" description="Helical" evidence="1">
    <location>
        <begin position="6"/>
        <end position="26"/>
    </location>
</feature>
<feature type="domain" description="DUF835" evidence="2">
    <location>
        <begin position="234"/>
        <end position="347"/>
    </location>
</feature>
<dbReference type="InterPro" id="IPR008553">
    <property type="entry name" value="DUF835"/>
</dbReference>
<name>A0A4Y5SKI1_9EURY</name>